<organism evidence="1 2">
    <name type="scientific">Sulfuriferula multivorans</name>
    <dbReference type="NCBI Taxonomy" id="1559896"/>
    <lineage>
        <taxon>Bacteria</taxon>
        <taxon>Pseudomonadati</taxon>
        <taxon>Pseudomonadota</taxon>
        <taxon>Betaproteobacteria</taxon>
        <taxon>Nitrosomonadales</taxon>
        <taxon>Sulfuricellaceae</taxon>
        <taxon>Sulfuriferula</taxon>
    </lineage>
</organism>
<comment type="caution">
    <text evidence="1">The sequence shown here is derived from an EMBL/GenBank/DDBJ whole genome shotgun (WGS) entry which is preliminary data.</text>
</comment>
<protein>
    <submittedName>
        <fullName evidence="1">Helix-turn-helix domain-containing protein</fullName>
    </submittedName>
</protein>
<dbReference type="Pfam" id="PF13565">
    <property type="entry name" value="HTH_32"/>
    <property type="match status" value="1"/>
</dbReference>
<dbReference type="Proteomes" id="UP000483432">
    <property type="component" value="Unassembled WGS sequence"/>
</dbReference>
<dbReference type="InterPro" id="IPR009057">
    <property type="entry name" value="Homeodomain-like_sf"/>
</dbReference>
<dbReference type="AlphaFoldDB" id="A0A7C9P783"/>
<accession>A0A7C9P783</accession>
<evidence type="ECO:0000313" key="1">
    <source>
        <dbReference type="EMBL" id="NDP48587.1"/>
    </source>
</evidence>
<name>A0A7C9P783_9PROT</name>
<gene>
    <name evidence="1" type="ORF">GZ085_09420</name>
</gene>
<reference evidence="1 2" key="1">
    <citation type="submission" date="2019-09" db="EMBL/GenBank/DDBJ databases">
        <title>H2 Metabolism Revealed by Metagenomic Analysis in Subglacial Sediment of East Antarctica.</title>
        <authorList>
            <person name="Yang Z."/>
            <person name="Zhang Y."/>
            <person name="Lv Y."/>
            <person name="Yan W."/>
            <person name="Xiao X."/>
            <person name="Sun B."/>
            <person name="Ma H."/>
        </authorList>
    </citation>
    <scope>NUCLEOTIDE SEQUENCE [LARGE SCALE GENOMIC DNA]</scope>
    <source>
        <strain evidence="1">Bin2_2</strain>
    </source>
</reference>
<sequence length="155" mass="17323">MRQTELHLSDEDRIAIDEIRAKGVHHSREVNRAHTLSCLDRGIPESQIMNVLGIGRTAVWRTRAAYLQGGIELAVFDVARSGRPEQYDTDAQARVTALACSTPPEGLQRWTIVALERAARKEPGLNGVSRETVRRMLKKRPEPLAPVDVVHRGTQ</sequence>
<dbReference type="SUPFAM" id="SSF46689">
    <property type="entry name" value="Homeodomain-like"/>
    <property type="match status" value="1"/>
</dbReference>
<dbReference type="EMBL" id="JAAFGW010000134">
    <property type="protein sequence ID" value="NDP48587.1"/>
    <property type="molecule type" value="Genomic_DNA"/>
</dbReference>
<evidence type="ECO:0000313" key="2">
    <source>
        <dbReference type="Proteomes" id="UP000483432"/>
    </source>
</evidence>
<proteinExistence type="predicted"/>